<gene>
    <name evidence="10" type="ORF">C1SCF055_LOCUS18180</name>
</gene>
<feature type="region of interest" description="Disordered" evidence="8">
    <location>
        <begin position="890"/>
        <end position="912"/>
    </location>
</feature>
<evidence type="ECO:0000256" key="6">
    <source>
        <dbReference type="ARBA" id="ARBA00023242"/>
    </source>
</evidence>
<reference evidence="11 12" key="2">
    <citation type="submission" date="2024-05" db="EMBL/GenBank/DDBJ databases">
        <authorList>
            <person name="Chen Y."/>
            <person name="Shah S."/>
            <person name="Dougan E. K."/>
            <person name="Thang M."/>
            <person name="Chan C."/>
        </authorList>
    </citation>
    <scope>NUCLEOTIDE SEQUENCE [LARGE SCALE GENOMIC DNA]</scope>
</reference>
<name>A0A9P1CHJ6_9DINO</name>
<comment type="subcellular location">
    <subcellularLocation>
        <location evidence="1">Nucleus</location>
    </subcellularLocation>
</comment>
<dbReference type="PANTHER" id="PTHR24406">
    <property type="entry name" value="TRANSCRIPTIONAL REPRESSOR CTCFL-RELATED"/>
    <property type="match status" value="1"/>
</dbReference>
<dbReference type="EMBL" id="CAMXCT030001568">
    <property type="protein sequence ID" value="CAL4778569.1"/>
    <property type="molecule type" value="Genomic_DNA"/>
</dbReference>
<keyword evidence="6" id="KW-0539">Nucleus</keyword>
<evidence type="ECO:0000256" key="4">
    <source>
        <dbReference type="ARBA" id="ARBA00022771"/>
    </source>
</evidence>
<evidence type="ECO:0000256" key="2">
    <source>
        <dbReference type="ARBA" id="ARBA00022723"/>
    </source>
</evidence>
<evidence type="ECO:0000259" key="9">
    <source>
        <dbReference type="PROSITE" id="PS50157"/>
    </source>
</evidence>
<dbReference type="GO" id="GO:0005634">
    <property type="term" value="C:nucleus"/>
    <property type="evidence" value="ECO:0007669"/>
    <property type="project" value="UniProtKB-SubCell"/>
</dbReference>
<dbReference type="AlphaFoldDB" id="A0A9P1CHJ6"/>
<keyword evidence="4 7" id="KW-0863">Zinc-finger</keyword>
<evidence type="ECO:0000256" key="3">
    <source>
        <dbReference type="ARBA" id="ARBA00022737"/>
    </source>
</evidence>
<dbReference type="InterPro" id="IPR050888">
    <property type="entry name" value="ZnF_C2H2-type_TF"/>
</dbReference>
<accession>A0A9P1CHJ6</accession>
<dbReference type="SMART" id="SM00355">
    <property type="entry name" value="ZnF_C2H2"/>
    <property type="match status" value="7"/>
</dbReference>
<keyword evidence="2" id="KW-0479">Metal-binding</keyword>
<dbReference type="EMBL" id="CAMXCT010001568">
    <property type="protein sequence ID" value="CAI3991257.1"/>
    <property type="molecule type" value="Genomic_DNA"/>
</dbReference>
<dbReference type="PROSITE" id="PS00028">
    <property type="entry name" value="ZINC_FINGER_C2H2_1"/>
    <property type="match status" value="3"/>
</dbReference>
<organism evidence="10">
    <name type="scientific">Cladocopium goreaui</name>
    <dbReference type="NCBI Taxonomy" id="2562237"/>
    <lineage>
        <taxon>Eukaryota</taxon>
        <taxon>Sar</taxon>
        <taxon>Alveolata</taxon>
        <taxon>Dinophyceae</taxon>
        <taxon>Suessiales</taxon>
        <taxon>Symbiodiniaceae</taxon>
        <taxon>Cladocopium</taxon>
    </lineage>
</organism>
<feature type="region of interest" description="Disordered" evidence="8">
    <location>
        <begin position="488"/>
        <end position="507"/>
    </location>
</feature>
<comment type="caution">
    <text evidence="10">The sequence shown here is derived from an EMBL/GenBank/DDBJ whole genome shotgun (WGS) entry which is preliminary data.</text>
</comment>
<dbReference type="PROSITE" id="PS50157">
    <property type="entry name" value="ZINC_FINGER_C2H2_2"/>
    <property type="match status" value="2"/>
</dbReference>
<evidence type="ECO:0000256" key="5">
    <source>
        <dbReference type="ARBA" id="ARBA00022833"/>
    </source>
</evidence>
<evidence type="ECO:0000256" key="8">
    <source>
        <dbReference type="SAM" id="MobiDB-lite"/>
    </source>
</evidence>
<dbReference type="GO" id="GO:0008270">
    <property type="term" value="F:zinc ion binding"/>
    <property type="evidence" value="ECO:0007669"/>
    <property type="project" value="UniProtKB-KW"/>
</dbReference>
<dbReference type="Proteomes" id="UP001152797">
    <property type="component" value="Unassembled WGS sequence"/>
</dbReference>
<feature type="compositionally biased region" description="Low complexity" evidence="8">
    <location>
        <begin position="894"/>
        <end position="904"/>
    </location>
</feature>
<keyword evidence="5" id="KW-0862">Zinc</keyword>
<protein>
    <submittedName>
        <fullName evidence="11">Glucose-6-phosphate 1-epimerase</fullName>
    </submittedName>
</protein>
<proteinExistence type="predicted"/>
<evidence type="ECO:0000313" key="11">
    <source>
        <dbReference type="EMBL" id="CAL4778569.1"/>
    </source>
</evidence>
<dbReference type="EMBL" id="CAMXCT020001568">
    <property type="protein sequence ID" value="CAL1144632.1"/>
    <property type="molecule type" value="Genomic_DNA"/>
</dbReference>
<dbReference type="InterPro" id="IPR013087">
    <property type="entry name" value="Znf_C2H2_type"/>
</dbReference>
<sequence length="1172" mass="132466">MSTVQAKPTYPLLTDSNLSLLLSKPYGLPILECIKARRWDTLLQYPDAVQDLTNYCVICGVFSNRPQELNQHLRTQHHQLVPHVMTKASQLCKSQASNSPCRFCQRSFKRVHQCPVMTQAAVLLVNTDCTGDTYAAPGQAVLHCDICHMQFQELRLLNEHLHQLHRLDPQDWDPLRDLLGSDPVCSHCLSCFADRPAVRQHITLGQCLSFDPMRPVADLPVPPDWQEIIMQGQTTELRQAPMTRLQLTLRCQLCQTQFQRTGDLSLHLQTTHASLWAASQMYVPLLIASCQPQGCLCNPMTNASGLQHVCVPLRQLGMMAAKMAIPLYLPWKFAMQDVTQYLHAVADQTFTPKLVETLVTRNFPALWTDPLLVNALCTRCLCCGLVLHPAALRDHVLDVHSSVHVEFETLMPQLLDALSRDTTNDFQCELCAQIFNHTISARLCNKLLLFFSMGMETNAEYTAEDSEMLETFRQMGPLLAQERYARPDVARENKKHKPNGASPAEHGGDTMQLLKAMGQLLLRVDAEQQALKRQDSWICFMQTEPQALLPSLIQKAAEWRQQKNVKEDPTTDTQPLPLRCHLTQHLGETLLHRLHRLAECKETDQLKVVAIQHGLLTPDNTFPFQKWSHHTQGLRTTSQAPITLQRMIKYGEQLQDILRDPQVTIRFHSMKPMAEDKIIPWLWQISMRADDLQVLLTTLQGSTVWGLLGMSLKPHSLGQSRPAQHLQELLGKGQGKHSKKGLAALRLANTSNWCFLNASFLSTLWAYLSVDLFSLEQWGPHSTQLADILLKHEAEPIDLCSIPCISMLLDQWQDFGRQGDPVEFLAHMMRGLQFTGVNLSWEKRVQVGVQTNTVDEGDAFLPILLQFDPAMLQDNHVTLRQMIRDWSSQAKVPSQSATSQSTSTGDVTLGQCSEFDPHRSPFPLPIAEIWTTALETGDLQPVLSDPMLRMRMTLHCAQCGAAYMRSGDLILHLQTAHSAMLGQAQALTRYLMKTLMPQHSCVCNPSVHKVTLTHVCPFYRQMAMLAGRSAVPLFLPWRSDRESLALSLHHSQTHAVMDRLVECIHARHIRQLLQDNALQAFLREHCVICGGIFHPALLRDHILQVHSSNLDRVVDLLPFLFEEFQRASHTDYQCAQCHQIFNLPLLGASSLAEQQSRQTLVLIFNSAPSYTK</sequence>
<evidence type="ECO:0000256" key="1">
    <source>
        <dbReference type="ARBA" id="ARBA00004123"/>
    </source>
</evidence>
<keyword evidence="3" id="KW-0677">Repeat</keyword>
<evidence type="ECO:0000313" key="10">
    <source>
        <dbReference type="EMBL" id="CAI3991257.1"/>
    </source>
</evidence>
<feature type="domain" description="C2H2-type" evidence="9">
    <location>
        <begin position="249"/>
        <end position="277"/>
    </location>
</feature>
<keyword evidence="12" id="KW-1185">Reference proteome</keyword>
<feature type="domain" description="C2H2-type" evidence="9">
    <location>
        <begin position="954"/>
        <end position="978"/>
    </location>
</feature>
<evidence type="ECO:0000256" key="7">
    <source>
        <dbReference type="PROSITE-ProRule" id="PRU00042"/>
    </source>
</evidence>
<reference evidence="10" key="1">
    <citation type="submission" date="2022-10" db="EMBL/GenBank/DDBJ databases">
        <authorList>
            <person name="Chen Y."/>
            <person name="Dougan E. K."/>
            <person name="Chan C."/>
            <person name="Rhodes N."/>
            <person name="Thang M."/>
        </authorList>
    </citation>
    <scope>NUCLEOTIDE SEQUENCE</scope>
</reference>
<evidence type="ECO:0000313" key="12">
    <source>
        <dbReference type="Proteomes" id="UP001152797"/>
    </source>
</evidence>